<protein>
    <submittedName>
        <fullName evidence="1">Uncharacterized protein</fullName>
    </submittedName>
</protein>
<reference evidence="1" key="1">
    <citation type="submission" date="2014-11" db="EMBL/GenBank/DDBJ databases">
        <authorList>
            <person name="Amaro Gonzalez C."/>
        </authorList>
    </citation>
    <scope>NUCLEOTIDE SEQUENCE</scope>
</reference>
<evidence type="ECO:0000313" key="1">
    <source>
        <dbReference type="EMBL" id="JAH50062.1"/>
    </source>
</evidence>
<dbReference type="EMBL" id="GBXM01058515">
    <property type="protein sequence ID" value="JAH50062.1"/>
    <property type="molecule type" value="Transcribed_RNA"/>
</dbReference>
<organism evidence="1">
    <name type="scientific">Anguilla anguilla</name>
    <name type="common">European freshwater eel</name>
    <name type="synonym">Muraena anguilla</name>
    <dbReference type="NCBI Taxonomy" id="7936"/>
    <lineage>
        <taxon>Eukaryota</taxon>
        <taxon>Metazoa</taxon>
        <taxon>Chordata</taxon>
        <taxon>Craniata</taxon>
        <taxon>Vertebrata</taxon>
        <taxon>Euteleostomi</taxon>
        <taxon>Actinopterygii</taxon>
        <taxon>Neopterygii</taxon>
        <taxon>Teleostei</taxon>
        <taxon>Anguilliformes</taxon>
        <taxon>Anguillidae</taxon>
        <taxon>Anguilla</taxon>
    </lineage>
</organism>
<proteinExistence type="predicted"/>
<accession>A0A0E9T9F4</accession>
<sequence>MILISSLLPVINMHTFVHFCLTVFESNLQG</sequence>
<dbReference type="AlphaFoldDB" id="A0A0E9T9F4"/>
<reference evidence="1" key="2">
    <citation type="journal article" date="2015" name="Fish Shellfish Immunol.">
        <title>Early steps in the European eel (Anguilla anguilla)-Vibrio vulnificus interaction in the gills: Role of the RtxA13 toxin.</title>
        <authorList>
            <person name="Callol A."/>
            <person name="Pajuelo D."/>
            <person name="Ebbesson L."/>
            <person name="Teles M."/>
            <person name="MacKenzie S."/>
            <person name="Amaro C."/>
        </authorList>
    </citation>
    <scope>NUCLEOTIDE SEQUENCE</scope>
</reference>
<name>A0A0E9T9F4_ANGAN</name>